<feature type="region of interest" description="Disordered" evidence="1">
    <location>
        <begin position="1"/>
        <end position="113"/>
    </location>
</feature>
<evidence type="ECO:0000313" key="2">
    <source>
        <dbReference type="EMBL" id="KAJ7776295.1"/>
    </source>
</evidence>
<evidence type="ECO:0000313" key="4">
    <source>
        <dbReference type="Proteomes" id="UP001215598"/>
    </source>
</evidence>
<protein>
    <submittedName>
        <fullName evidence="2">Uncharacterized protein</fullName>
    </submittedName>
</protein>
<evidence type="ECO:0000313" key="3">
    <source>
        <dbReference type="EMBL" id="KAJ7781360.1"/>
    </source>
</evidence>
<gene>
    <name evidence="3" type="ORF">B0H16DRAFT_1498114</name>
    <name evidence="2" type="ORF">B0H16DRAFT_1506207</name>
</gene>
<dbReference type="AlphaFoldDB" id="A0AAD7NUA8"/>
<name>A0AAD7NUA8_9AGAR</name>
<reference evidence="2" key="1">
    <citation type="submission" date="2023-03" db="EMBL/GenBank/DDBJ databases">
        <title>Massive genome expansion in bonnet fungi (Mycena s.s.) driven by repeated elements and novel gene families across ecological guilds.</title>
        <authorList>
            <consortium name="Lawrence Berkeley National Laboratory"/>
            <person name="Harder C.B."/>
            <person name="Miyauchi S."/>
            <person name="Viragh M."/>
            <person name="Kuo A."/>
            <person name="Thoen E."/>
            <person name="Andreopoulos B."/>
            <person name="Lu D."/>
            <person name="Skrede I."/>
            <person name="Drula E."/>
            <person name="Henrissat B."/>
            <person name="Morin E."/>
            <person name="Kohler A."/>
            <person name="Barry K."/>
            <person name="LaButti K."/>
            <person name="Morin E."/>
            <person name="Salamov A."/>
            <person name="Lipzen A."/>
            <person name="Mereny Z."/>
            <person name="Hegedus B."/>
            <person name="Baldrian P."/>
            <person name="Stursova M."/>
            <person name="Weitz H."/>
            <person name="Taylor A."/>
            <person name="Grigoriev I.V."/>
            <person name="Nagy L.G."/>
            <person name="Martin F."/>
            <person name="Kauserud H."/>
        </authorList>
    </citation>
    <scope>NUCLEOTIDE SEQUENCE</scope>
    <source>
        <strain evidence="2">CBHHK182m</strain>
    </source>
</reference>
<organism evidence="2 4">
    <name type="scientific">Mycena metata</name>
    <dbReference type="NCBI Taxonomy" id="1033252"/>
    <lineage>
        <taxon>Eukaryota</taxon>
        <taxon>Fungi</taxon>
        <taxon>Dikarya</taxon>
        <taxon>Basidiomycota</taxon>
        <taxon>Agaricomycotina</taxon>
        <taxon>Agaricomycetes</taxon>
        <taxon>Agaricomycetidae</taxon>
        <taxon>Agaricales</taxon>
        <taxon>Marasmiineae</taxon>
        <taxon>Mycenaceae</taxon>
        <taxon>Mycena</taxon>
    </lineage>
</organism>
<dbReference type="Proteomes" id="UP001215598">
    <property type="component" value="Unassembled WGS sequence"/>
</dbReference>
<evidence type="ECO:0000256" key="1">
    <source>
        <dbReference type="SAM" id="MobiDB-lite"/>
    </source>
</evidence>
<feature type="compositionally biased region" description="Low complexity" evidence="1">
    <location>
        <begin position="13"/>
        <end position="35"/>
    </location>
</feature>
<sequence>MADSDKVSLGSISTASTTPAQTQDAPPPASTTTPSHQRSMQGQTAASFVRAAAASTGDGAVPVVTTETDAPVVNETPAAEPPARKARAKRTGVKPAASLESVDGEEKKPRKNSNKWILERLTETTARVDKLTKGMVDRINSASVAGWRRRGVGRCWRGR</sequence>
<dbReference type="EMBL" id="JARKIB010000009">
    <property type="protein sequence ID" value="KAJ7776295.1"/>
    <property type="molecule type" value="Genomic_DNA"/>
</dbReference>
<comment type="caution">
    <text evidence="2">The sequence shown here is derived from an EMBL/GenBank/DDBJ whole genome shotgun (WGS) entry which is preliminary data.</text>
</comment>
<feature type="compositionally biased region" description="Low complexity" evidence="1">
    <location>
        <begin position="45"/>
        <end position="54"/>
    </location>
</feature>
<keyword evidence="4" id="KW-1185">Reference proteome</keyword>
<accession>A0AAD7NUA8</accession>
<proteinExistence type="predicted"/>
<dbReference type="EMBL" id="JARKIB010000004">
    <property type="protein sequence ID" value="KAJ7781360.1"/>
    <property type="molecule type" value="Genomic_DNA"/>
</dbReference>